<name>A0ABR9BPQ1_9GAMM</name>
<comment type="pathway">
    <text evidence="7">Quinol/quinone metabolism; 1,4-dihydroxy-2-naphthoate biosynthesis; 1,4-dihydroxy-2-naphthoate from chorismate: step 2/7.</text>
</comment>
<dbReference type="GO" id="GO:0070204">
    <property type="term" value="F:2-succinyl-5-enolpyruvyl-6-hydroxy-3-cyclohexene-1-carboxylic-acid synthase activity"/>
    <property type="evidence" value="ECO:0007669"/>
    <property type="project" value="UniProtKB-EC"/>
</dbReference>
<evidence type="ECO:0000313" key="12">
    <source>
        <dbReference type="EMBL" id="MBD8513577.1"/>
    </source>
</evidence>
<feature type="compositionally biased region" description="Low complexity" evidence="8">
    <location>
        <begin position="357"/>
        <end position="372"/>
    </location>
</feature>
<dbReference type="PIRSF" id="PIRSF004983">
    <property type="entry name" value="MenD"/>
    <property type="match status" value="1"/>
</dbReference>
<evidence type="ECO:0000256" key="7">
    <source>
        <dbReference type="HAMAP-Rule" id="MF_01659"/>
    </source>
</evidence>
<evidence type="ECO:0000256" key="5">
    <source>
        <dbReference type="ARBA" id="ARBA00023052"/>
    </source>
</evidence>
<comment type="cofactor">
    <cofactor evidence="7">
        <name>Mg(2+)</name>
        <dbReference type="ChEBI" id="CHEBI:18420"/>
    </cofactor>
    <cofactor evidence="7">
        <name>Mn(2+)</name>
        <dbReference type="ChEBI" id="CHEBI:29035"/>
    </cofactor>
</comment>
<dbReference type="InterPro" id="IPR029061">
    <property type="entry name" value="THDP-binding"/>
</dbReference>
<organism evidence="12 13">
    <name type="scientific">Photobacterium arenosum</name>
    <dbReference type="NCBI Taxonomy" id="2774143"/>
    <lineage>
        <taxon>Bacteria</taxon>
        <taxon>Pseudomonadati</taxon>
        <taxon>Pseudomonadota</taxon>
        <taxon>Gammaproteobacteria</taxon>
        <taxon>Vibrionales</taxon>
        <taxon>Vibrionaceae</taxon>
        <taxon>Photobacterium</taxon>
    </lineage>
</organism>
<keyword evidence="13" id="KW-1185">Reference proteome</keyword>
<comment type="cofactor">
    <cofactor evidence="7">
        <name>thiamine diphosphate</name>
        <dbReference type="ChEBI" id="CHEBI:58937"/>
    </cofactor>
    <text evidence="7">Binds 1 thiamine pyrophosphate per subunit.</text>
</comment>
<dbReference type="RefSeq" id="WP_192016255.1">
    <property type="nucleotide sequence ID" value="NZ_JACYTP010000007.1"/>
</dbReference>
<dbReference type="Pfam" id="PF02775">
    <property type="entry name" value="TPP_enzyme_C"/>
    <property type="match status" value="1"/>
</dbReference>
<dbReference type="EMBL" id="JACYTP010000007">
    <property type="protein sequence ID" value="MBD8513577.1"/>
    <property type="molecule type" value="Genomic_DNA"/>
</dbReference>
<feature type="domain" description="Thiamine pyrophosphate enzyme N-terminal TPP-binding" evidence="10">
    <location>
        <begin position="14"/>
        <end position="120"/>
    </location>
</feature>
<dbReference type="InterPro" id="IPR029035">
    <property type="entry name" value="DHS-like_NAD/FAD-binding_dom"/>
</dbReference>
<keyword evidence="1 7" id="KW-0474">Menaquinone biosynthesis</keyword>
<dbReference type="InterPro" id="IPR012001">
    <property type="entry name" value="Thiamin_PyroP_enz_TPP-bd_dom"/>
</dbReference>
<evidence type="ECO:0000256" key="6">
    <source>
        <dbReference type="ARBA" id="ARBA00023211"/>
    </source>
</evidence>
<evidence type="ECO:0000256" key="2">
    <source>
        <dbReference type="ARBA" id="ARBA00022679"/>
    </source>
</evidence>
<keyword evidence="4 7" id="KW-0460">Magnesium</keyword>
<dbReference type="PANTHER" id="PTHR42916:SF1">
    <property type="entry name" value="PROTEIN PHYLLO, CHLOROPLASTIC"/>
    <property type="match status" value="1"/>
</dbReference>
<dbReference type="InterPro" id="IPR011766">
    <property type="entry name" value="TPP_enzyme_TPP-bd"/>
</dbReference>
<comment type="subunit">
    <text evidence="7">Homodimer.</text>
</comment>
<evidence type="ECO:0000256" key="3">
    <source>
        <dbReference type="ARBA" id="ARBA00022723"/>
    </source>
</evidence>
<evidence type="ECO:0000256" key="1">
    <source>
        <dbReference type="ARBA" id="ARBA00022428"/>
    </source>
</evidence>
<evidence type="ECO:0000313" key="13">
    <source>
        <dbReference type="Proteomes" id="UP000649768"/>
    </source>
</evidence>
<evidence type="ECO:0000259" key="11">
    <source>
        <dbReference type="Pfam" id="PF16582"/>
    </source>
</evidence>
<feature type="domain" description="Thiamine pyrophosphate enzyme TPP-binding" evidence="9">
    <location>
        <begin position="437"/>
        <end position="571"/>
    </location>
</feature>
<dbReference type="SUPFAM" id="SSF52518">
    <property type="entry name" value="Thiamin diphosphate-binding fold (THDP-binding)"/>
    <property type="match status" value="2"/>
</dbReference>
<accession>A0ABR9BPQ1</accession>
<comment type="catalytic activity">
    <reaction evidence="7">
        <text>isochorismate + 2-oxoglutarate + H(+) = 5-enolpyruvoyl-6-hydroxy-2-succinyl-cyclohex-3-ene-1-carboxylate + CO2</text>
        <dbReference type="Rhea" id="RHEA:25593"/>
        <dbReference type="ChEBI" id="CHEBI:15378"/>
        <dbReference type="ChEBI" id="CHEBI:16526"/>
        <dbReference type="ChEBI" id="CHEBI:16810"/>
        <dbReference type="ChEBI" id="CHEBI:29780"/>
        <dbReference type="ChEBI" id="CHEBI:58818"/>
        <dbReference type="EC" id="2.2.1.9"/>
    </reaction>
</comment>
<dbReference type="Proteomes" id="UP000649768">
    <property type="component" value="Unassembled WGS sequence"/>
</dbReference>
<dbReference type="CDD" id="cd02009">
    <property type="entry name" value="TPP_SHCHC_synthase"/>
    <property type="match status" value="1"/>
</dbReference>
<proteinExistence type="inferred from homology"/>
<dbReference type="EC" id="2.2.1.9" evidence="7"/>
<comment type="similarity">
    <text evidence="7">Belongs to the TPP enzyme family. MenD subfamily.</text>
</comment>
<keyword evidence="3 7" id="KW-0479">Metal-binding</keyword>
<protein>
    <recommendedName>
        <fullName evidence="7">2-succinyl-5-enolpyruvyl-6-hydroxy-3-cyclohexene-1-carboxylate synthase</fullName>
        <shortName evidence="7">SEPHCHC synthase</shortName>
        <ecNumber evidence="7">2.2.1.9</ecNumber>
    </recommendedName>
    <alternativeName>
        <fullName evidence="7">Menaquinone biosynthesis protein MenD</fullName>
    </alternativeName>
</protein>
<sequence length="593" mass="63808">MIGEQAHLNRIWARTLLEELSRLGVTEICLAPGSRSTPLALEAAAHPVLNLHTHFDERGLGFLALGMAKASDQPVAVIVTSGTAVANLLPAVVEAGLTGEKLVLLTADRPAELIGCGANQAICQPGIFSSHVTASLDLPSPSVSVPLSWLLTSVDELLFRQHQQGGAVHINCPFPEPLYSPDPPDESCYYTGLLAHWRVTEQPYTCVSVQPARVTVPDDIQALRSKKTVIIAGGMSVSDAQAVAALAAALECPLLCDPQSGIGSDWAHYDLWLQVDELAAPLNECNLILQFGSRLISKRLTQWIARQASERQGDYWYVSADRARHNPDHLPQRHFVASIADWANMALAALANTAADDPLPGQMHQQSQQLQQHKGHDPQWRQALRQTALQVHARVGSYLAACGAMSELALAMDLSLRGQQASLFLGNSLIARLVDMFTVVNGRTVYTNRGASGIDGLVAAAAGVQRTSGSPLILLLGDTSLLHDLNSLALLTHSKTPVVIVVTNNDGGAIFDLLPVPPDSKQHLYQMPHGYQFEHAARQFGLAYCKTATLSAYQTVVNEHLLAGTGALLVEIQTPPGEACEQLSQFIRDLHAL</sequence>
<dbReference type="InterPro" id="IPR004433">
    <property type="entry name" value="MenaQ_synth_MenD"/>
</dbReference>
<evidence type="ECO:0000259" key="10">
    <source>
        <dbReference type="Pfam" id="PF02776"/>
    </source>
</evidence>
<dbReference type="NCBIfam" id="TIGR00173">
    <property type="entry name" value="menD"/>
    <property type="match status" value="1"/>
</dbReference>
<keyword evidence="6 7" id="KW-0464">Manganese</keyword>
<comment type="pathway">
    <text evidence="7">Quinol/quinone metabolism; menaquinone biosynthesis.</text>
</comment>
<dbReference type="Gene3D" id="3.40.50.1220">
    <property type="entry name" value="TPP-binding domain"/>
    <property type="match status" value="1"/>
</dbReference>
<dbReference type="CDD" id="cd07037">
    <property type="entry name" value="TPP_PYR_MenD"/>
    <property type="match status" value="1"/>
</dbReference>
<keyword evidence="2 7" id="KW-0808">Transferase</keyword>
<comment type="function">
    <text evidence="7">Catalyzes the thiamine diphosphate-dependent decarboxylation of 2-oxoglutarate and the subsequent addition of the resulting succinic semialdehyde-thiamine pyrophosphate anion to isochorismate to yield 2-succinyl-5-enolpyruvyl-6-hydroxy-3-cyclohexene-1-carboxylate (SEPHCHC).</text>
</comment>
<dbReference type="InterPro" id="IPR032264">
    <property type="entry name" value="MenD_middle"/>
</dbReference>
<dbReference type="PANTHER" id="PTHR42916">
    <property type="entry name" value="2-SUCCINYL-5-ENOLPYRUVYL-6-HYDROXY-3-CYCLOHEXENE-1-CARBOXYLATE SYNTHASE"/>
    <property type="match status" value="1"/>
</dbReference>
<evidence type="ECO:0000256" key="8">
    <source>
        <dbReference type="SAM" id="MobiDB-lite"/>
    </source>
</evidence>
<comment type="caution">
    <text evidence="12">The sequence shown here is derived from an EMBL/GenBank/DDBJ whole genome shotgun (WGS) entry which is preliminary data.</text>
</comment>
<dbReference type="HAMAP" id="MF_01659">
    <property type="entry name" value="MenD"/>
    <property type="match status" value="1"/>
</dbReference>
<reference evidence="12 13" key="1">
    <citation type="submission" date="2020-09" db="EMBL/GenBank/DDBJ databases">
        <title>Photobacterium sp. CAU 1568 isolated from sand of Sido Beach.</title>
        <authorList>
            <person name="Kim W."/>
        </authorList>
    </citation>
    <scope>NUCLEOTIDE SEQUENCE [LARGE SCALE GENOMIC DNA]</scope>
    <source>
        <strain evidence="12 13">CAU 1568</strain>
    </source>
</reference>
<evidence type="ECO:0000259" key="9">
    <source>
        <dbReference type="Pfam" id="PF02775"/>
    </source>
</evidence>
<dbReference type="Pfam" id="PF02776">
    <property type="entry name" value="TPP_enzyme_N"/>
    <property type="match status" value="1"/>
</dbReference>
<feature type="region of interest" description="Disordered" evidence="8">
    <location>
        <begin position="357"/>
        <end position="376"/>
    </location>
</feature>
<dbReference type="Pfam" id="PF16582">
    <property type="entry name" value="TPP_enzyme_M_2"/>
    <property type="match status" value="1"/>
</dbReference>
<gene>
    <name evidence="7" type="primary">menD</name>
    <name evidence="12" type="ORF">IFO68_12930</name>
</gene>
<feature type="domain" description="Menaquinone biosynthesis protein MenD middle" evidence="11">
    <location>
        <begin position="192"/>
        <end position="359"/>
    </location>
</feature>
<dbReference type="SUPFAM" id="SSF52467">
    <property type="entry name" value="DHS-like NAD/FAD-binding domain"/>
    <property type="match status" value="1"/>
</dbReference>
<keyword evidence="5 7" id="KW-0786">Thiamine pyrophosphate</keyword>
<dbReference type="Gene3D" id="3.40.50.970">
    <property type="match status" value="2"/>
</dbReference>
<evidence type="ECO:0000256" key="4">
    <source>
        <dbReference type="ARBA" id="ARBA00022842"/>
    </source>
</evidence>